<comment type="caution">
    <text evidence="6">The sequence shown here is derived from an EMBL/GenBank/DDBJ whole genome shotgun (WGS) entry which is preliminary data.</text>
</comment>
<keyword evidence="7" id="KW-1185">Reference proteome</keyword>
<dbReference type="GO" id="GO:1904161">
    <property type="term" value="P:DNA synthesis involved in UV-damage excision repair"/>
    <property type="evidence" value="ECO:0007669"/>
    <property type="project" value="TreeGrafter"/>
</dbReference>
<comment type="subcellular location">
    <subcellularLocation>
        <location evidence="1">Nucleus</location>
    </subcellularLocation>
</comment>
<name>A0AAD6SYQ6_9AGAR</name>
<dbReference type="InterPro" id="IPR019038">
    <property type="entry name" value="POLD3"/>
</dbReference>
<feature type="compositionally biased region" description="Low complexity" evidence="5">
    <location>
        <begin position="482"/>
        <end position="494"/>
    </location>
</feature>
<organism evidence="6 7">
    <name type="scientific">Mycena alexandri</name>
    <dbReference type="NCBI Taxonomy" id="1745969"/>
    <lineage>
        <taxon>Eukaryota</taxon>
        <taxon>Fungi</taxon>
        <taxon>Dikarya</taxon>
        <taxon>Basidiomycota</taxon>
        <taxon>Agaricomycotina</taxon>
        <taxon>Agaricomycetes</taxon>
        <taxon>Agaricomycetidae</taxon>
        <taxon>Agaricales</taxon>
        <taxon>Marasmiineae</taxon>
        <taxon>Mycenaceae</taxon>
        <taxon>Mycena</taxon>
    </lineage>
</organism>
<dbReference type="PANTHER" id="PTHR17598:SF13">
    <property type="entry name" value="DNA POLYMERASE DELTA SUBUNIT 3"/>
    <property type="match status" value="1"/>
</dbReference>
<protein>
    <recommendedName>
        <fullName evidence="2">DNA polymerase delta subunit 3</fullName>
    </recommendedName>
</protein>
<feature type="compositionally biased region" description="Basic and acidic residues" evidence="5">
    <location>
        <begin position="200"/>
        <end position="218"/>
    </location>
</feature>
<dbReference type="EMBL" id="JARJCM010000042">
    <property type="protein sequence ID" value="KAJ7036511.1"/>
    <property type="molecule type" value="Genomic_DNA"/>
</dbReference>
<feature type="compositionally biased region" description="Basic and acidic residues" evidence="5">
    <location>
        <begin position="265"/>
        <end position="276"/>
    </location>
</feature>
<dbReference type="GO" id="GO:0006271">
    <property type="term" value="P:DNA strand elongation involved in DNA replication"/>
    <property type="evidence" value="ECO:0007669"/>
    <property type="project" value="TreeGrafter"/>
</dbReference>
<dbReference type="AlphaFoldDB" id="A0AAD6SYQ6"/>
<accession>A0AAD6SYQ6</accession>
<keyword evidence="4" id="KW-0539">Nucleus</keyword>
<feature type="compositionally biased region" description="Basic and acidic residues" evidence="5">
    <location>
        <begin position="386"/>
        <end position="397"/>
    </location>
</feature>
<evidence type="ECO:0000256" key="1">
    <source>
        <dbReference type="ARBA" id="ARBA00004123"/>
    </source>
</evidence>
<feature type="compositionally biased region" description="Basic residues" evidence="5">
    <location>
        <begin position="435"/>
        <end position="445"/>
    </location>
</feature>
<dbReference type="GO" id="GO:0043625">
    <property type="term" value="C:delta DNA polymerase complex"/>
    <property type="evidence" value="ECO:0007669"/>
    <property type="project" value="InterPro"/>
</dbReference>
<proteinExistence type="predicted"/>
<evidence type="ECO:0000256" key="3">
    <source>
        <dbReference type="ARBA" id="ARBA00022705"/>
    </source>
</evidence>
<evidence type="ECO:0000313" key="6">
    <source>
        <dbReference type="EMBL" id="KAJ7036511.1"/>
    </source>
</evidence>
<feature type="compositionally biased region" description="Low complexity" evidence="5">
    <location>
        <begin position="501"/>
        <end position="515"/>
    </location>
</feature>
<dbReference type="Gene3D" id="3.90.1030.20">
    <property type="entry name" value="DNA polymerase delta, p66 (Cdc27) subunit, wHTH domain"/>
    <property type="match status" value="1"/>
</dbReference>
<reference evidence="6" key="1">
    <citation type="submission" date="2023-03" db="EMBL/GenBank/DDBJ databases">
        <title>Massive genome expansion in bonnet fungi (Mycena s.s.) driven by repeated elements and novel gene families across ecological guilds.</title>
        <authorList>
            <consortium name="Lawrence Berkeley National Laboratory"/>
            <person name="Harder C.B."/>
            <person name="Miyauchi S."/>
            <person name="Viragh M."/>
            <person name="Kuo A."/>
            <person name="Thoen E."/>
            <person name="Andreopoulos B."/>
            <person name="Lu D."/>
            <person name="Skrede I."/>
            <person name="Drula E."/>
            <person name="Henrissat B."/>
            <person name="Morin E."/>
            <person name="Kohler A."/>
            <person name="Barry K."/>
            <person name="LaButti K."/>
            <person name="Morin E."/>
            <person name="Salamov A."/>
            <person name="Lipzen A."/>
            <person name="Mereny Z."/>
            <person name="Hegedus B."/>
            <person name="Baldrian P."/>
            <person name="Stursova M."/>
            <person name="Weitz H."/>
            <person name="Taylor A."/>
            <person name="Grigoriev I.V."/>
            <person name="Nagy L.G."/>
            <person name="Martin F."/>
            <person name="Kauserud H."/>
        </authorList>
    </citation>
    <scope>NUCLEOTIDE SEQUENCE</scope>
    <source>
        <strain evidence="6">CBHHK200</strain>
    </source>
</reference>
<gene>
    <name evidence="6" type="ORF">C8F04DRAFT_1094706</name>
</gene>
<feature type="compositionally biased region" description="Acidic residues" evidence="5">
    <location>
        <begin position="71"/>
        <end position="90"/>
    </location>
</feature>
<feature type="region of interest" description="Disordered" evidence="5">
    <location>
        <begin position="167"/>
        <end position="530"/>
    </location>
</feature>
<dbReference type="Proteomes" id="UP001218188">
    <property type="component" value="Unassembled WGS sequence"/>
</dbReference>
<feature type="region of interest" description="Disordered" evidence="5">
    <location>
        <begin position="69"/>
        <end position="90"/>
    </location>
</feature>
<sequence>MSTQPIRDYLTKQLLIEKNIVTYRSLSRILALNVNIAKNELADFHATDGQNLAATYLLSGETLAAQKRLDEDIDMDDRDPYDDDADEGEDGEYVPQTEIVLVGEKELESVQAQFVTLESFHVYSLSPSAIRDAGLLCTPTEIVRDLDKTKGAELAAVVGRVIGADVNVSTKPQPGWGGRKVPPAPVAGSSKTPAAGTSMVKKEEDAKPKEKAKPEKPKATGKLDFSKAKTKPVKKEEEKKEKPLKADTKRKAESRAPSVASTIGEKVHAKMEESKKGSKRKSALASDSEDEVAAKPAKPAKPAPRGVKRKSALASDSEDEVKATKPAKPVVQAQSSVRVRKGVVLSDDEDDAPARKGKGKAKATAVDSESEAEKNLRAMMDIDDDAVTRASRDAREPEPEDDPMEAIIANMSDGDSKPAPVKRKPKKVVPVGKNGLKKKRIVKSKTRIDEKGYMVTEDFSEYESVDEEEEEPAPPKAKAKTKSTTADTAPAKAKPAPKPAPAKAKPKPSGSSKGAQQTGLASFFGKSKSK</sequence>
<evidence type="ECO:0000256" key="4">
    <source>
        <dbReference type="ARBA" id="ARBA00023242"/>
    </source>
</evidence>
<evidence type="ECO:0000256" key="5">
    <source>
        <dbReference type="SAM" id="MobiDB-lite"/>
    </source>
</evidence>
<feature type="compositionally biased region" description="Acidic residues" evidence="5">
    <location>
        <begin position="458"/>
        <end position="472"/>
    </location>
</feature>
<dbReference type="Pfam" id="PF09507">
    <property type="entry name" value="CDC27"/>
    <property type="match status" value="1"/>
</dbReference>
<keyword evidence="3" id="KW-0235">DNA replication</keyword>
<dbReference type="InterPro" id="IPR041913">
    <property type="entry name" value="POLD3_sf"/>
</dbReference>
<dbReference type="GO" id="GO:0006297">
    <property type="term" value="P:nucleotide-excision repair, DNA gap filling"/>
    <property type="evidence" value="ECO:0007669"/>
    <property type="project" value="TreeGrafter"/>
</dbReference>
<evidence type="ECO:0000256" key="2">
    <source>
        <dbReference type="ARBA" id="ARBA00017589"/>
    </source>
</evidence>
<dbReference type="GO" id="GO:0003887">
    <property type="term" value="F:DNA-directed DNA polymerase activity"/>
    <property type="evidence" value="ECO:0007669"/>
    <property type="project" value="TreeGrafter"/>
</dbReference>
<dbReference type="PANTHER" id="PTHR17598">
    <property type="entry name" value="DNA POLYMERASE DELTA SUBUNIT 3"/>
    <property type="match status" value="1"/>
</dbReference>
<evidence type="ECO:0000313" key="7">
    <source>
        <dbReference type="Proteomes" id="UP001218188"/>
    </source>
</evidence>
<feature type="compositionally biased region" description="Basic and acidic residues" evidence="5">
    <location>
        <begin position="233"/>
        <end position="254"/>
    </location>
</feature>